<reference evidence="2 3" key="1">
    <citation type="submission" date="2023-09" db="EMBL/GenBank/DDBJ databases">
        <authorList>
            <person name="Rey-Velasco X."/>
        </authorList>
    </citation>
    <scope>NUCLEOTIDE SEQUENCE [LARGE SCALE GENOMIC DNA]</scope>
    <source>
        <strain evidence="2 3">W345</strain>
    </source>
</reference>
<dbReference type="Pfam" id="PF13302">
    <property type="entry name" value="Acetyltransf_3"/>
    <property type="match status" value="1"/>
</dbReference>
<feature type="domain" description="N-acetyltransferase" evidence="1">
    <location>
        <begin position="2"/>
        <end position="94"/>
    </location>
</feature>
<dbReference type="RefSeq" id="WP_311364328.1">
    <property type="nucleotide sequence ID" value="NZ_JAVRIC010000006.1"/>
</dbReference>
<dbReference type="InterPro" id="IPR000182">
    <property type="entry name" value="GNAT_dom"/>
</dbReference>
<dbReference type="EMBL" id="JAVRIC010000006">
    <property type="protein sequence ID" value="MDT0496934.1"/>
    <property type="molecule type" value="Genomic_DNA"/>
</dbReference>
<organism evidence="2 3">
    <name type="scientific">Banduia mediterranea</name>
    <dbReference type="NCBI Taxonomy" id="3075609"/>
    <lineage>
        <taxon>Bacteria</taxon>
        <taxon>Pseudomonadati</taxon>
        <taxon>Pseudomonadota</taxon>
        <taxon>Gammaproteobacteria</taxon>
        <taxon>Nevskiales</taxon>
        <taxon>Algiphilaceae</taxon>
        <taxon>Banduia</taxon>
    </lineage>
</organism>
<evidence type="ECO:0000313" key="3">
    <source>
        <dbReference type="Proteomes" id="UP001254608"/>
    </source>
</evidence>
<proteinExistence type="predicted"/>
<dbReference type="SUPFAM" id="SSF55729">
    <property type="entry name" value="Acyl-CoA N-acyltransferases (Nat)"/>
    <property type="match status" value="1"/>
</dbReference>
<sequence length="151" mass="16495">MMRFINGGQPMSEALSEHFLSRQQRSLAHTGTCIGAMLQVDTGELIGVAGMQALDRVARLDLARWVSPAHWRRGYAIEAAVAVCRDAFERLRQPLCSLRSIAKTPHPGPLRASWACASSRPSSPATMHRGACHRRSMCTACGPRNASFQPP</sequence>
<protein>
    <submittedName>
        <fullName evidence="2">GNAT family N-acetyltransferase</fullName>
    </submittedName>
</protein>
<comment type="caution">
    <text evidence="2">The sequence shown here is derived from an EMBL/GenBank/DDBJ whole genome shotgun (WGS) entry which is preliminary data.</text>
</comment>
<accession>A0ABU2WH20</accession>
<evidence type="ECO:0000259" key="1">
    <source>
        <dbReference type="Pfam" id="PF13302"/>
    </source>
</evidence>
<dbReference type="InterPro" id="IPR016181">
    <property type="entry name" value="Acyl_CoA_acyltransferase"/>
</dbReference>
<name>A0ABU2WH20_9GAMM</name>
<keyword evidence="3" id="KW-1185">Reference proteome</keyword>
<gene>
    <name evidence="2" type="ORF">RM530_06085</name>
</gene>
<evidence type="ECO:0000313" key="2">
    <source>
        <dbReference type="EMBL" id="MDT0496934.1"/>
    </source>
</evidence>
<dbReference type="Gene3D" id="3.40.630.30">
    <property type="match status" value="1"/>
</dbReference>
<dbReference type="Proteomes" id="UP001254608">
    <property type="component" value="Unassembled WGS sequence"/>
</dbReference>